<dbReference type="PANTHER" id="PTHR31499:SF79">
    <property type="entry name" value="HTH MYB-TYPE DOMAIN-CONTAINING PROTEIN"/>
    <property type="match status" value="1"/>
</dbReference>
<dbReference type="PANTHER" id="PTHR31499">
    <property type="entry name" value="MYB FAMILY TRANSCRIPTION FACTOR PHL11"/>
    <property type="match status" value="1"/>
</dbReference>
<reference evidence="2 3" key="1">
    <citation type="journal article" date="2014" name="PLoS ONE">
        <title>Global Analysis of Gene Expression Profiles in Physic Nut (Jatropha curcas L.) Seedlings Exposed to Salt Stress.</title>
        <authorList>
            <person name="Zhang L."/>
            <person name="Zhang C."/>
            <person name="Wu P."/>
            <person name="Chen Y."/>
            <person name="Li M."/>
            <person name="Jiang H."/>
            <person name="Wu G."/>
        </authorList>
    </citation>
    <scope>NUCLEOTIDE SEQUENCE [LARGE SCALE GENOMIC DNA]</scope>
    <source>
        <strain evidence="3">cv. GZQX0401</strain>
        <tissue evidence="2">Young leaves</tissue>
    </source>
</reference>
<accession>A0A067LC97</accession>
<dbReference type="InterPro" id="IPR046955">
    <property type="entry name" value="PHR1-like"/>
</dbReference>
<protein>
    <recommendedName>
        <fullName evidence="1">MYB-CC type transcription factor LHEQLE-containing domain-containing protein</fullName>
    </recommendedName>
</protein>
<evidence type="ECO:0000259" key="1">
    <source>
        <dbReference type="Pfam" id="PF14379"/>
    </source>
</evidence>
<gene>
    <name evidence="2" type="ORF">JCGZ_01903</name>
</gene>
<dbReference type="EMBL" id="KK914312">
    <property type="protein sequence ID" value="KDP42115.1"/>
    <property type="molecule type" value="Genomic_DNA"/>
</dbReference>
<name>A0A067LC97_JATCU</name>
<dbReference type="GO" id="GO:0003700">
    <property type="term" value="F:DNA-binding transcription factor activity"/>
    <property type="evidence" value="ECO:0007669"/>
    <property type="project" value="InterPro"/>
</dbReference>
<dbReference type="InterPro" id="IPR025756">
    <property type="entry name" value="Myb_CC_LHEQLE"/>
</dbReference>
<dbReference type="STRING" id="180498.A0A067LC97"/>
<keyword evidence="3" id="KW-1185">Reference proteome</keyword>
<dbReference type="AlphaFoldDB" id="A0A067LC97"/>
<proteinExistence type="predicted"/>
<dbReference type="Proteomes" id="UP000027138">
    <property type="component" value="Unassembled WGS sequence"/>
</dbReference>
<feature type="domain" description="MYB-CC type transcription factor LHEQLE-containing" evidence="1">
    <location>
        <begin position="197"/>
        <end position="235"/>
    </location>
</feature>
<organism evidence="2 3">
    <name type="scientific">Jatropha curcas</name>
    <name type="common">Barbados nut</name>
    <dbReference type="NCBI Taxonomy" id="180498"/>
    <lineage>
        <taxon>Eukaryota</taxon>
        <taxon>Viridiplantae</taxon>
        <taxon>Streptophyta</taxon>
        <taxon>Embryophyta</taxon>
        <taxon>Tracheophyta</taxon>
        <taxon>Spermatophyta</taxon>
        <taxon>Magnoliopsida</taxon>
        <taxon>eudicotyledons</taxon>
        <taxon>Gunneridae</taxon>
        <taxon>Pentapetalae</taxon>
        <taxon>rosids</taxon>
        <taxon>fabids</taxon>
        <taxon>Malpighiales</taxon>
        <taxon>Euphorbiaceae</taxon>
        <taxon>Crotonoideae</taxon>
        <taxon>Jatropheae</taxon>
        <taxon>Jatropha</taxon>
    </lineage>
</organism>
<evidence type="ECO:0000313" key="2">
    <source>
        <dbReference type="EMBL" id="KDP42115.1"/>
    </source>
</evidence>
<dbReference type="Pfam" id="PF14379">
    <property type="entry name" value="Myb_CC_LHEQLE"/>
    <property type="match status" value="1"/>
</dbReference>
<evidence type="ECO:0000313" key="3">
    <source>
        <dbReference type="Proteomes" id="UP000027138"/>
    </source>
</evidence>
<sequence>MNCFIFRQESSFDIQHPTTNLSLTTKQTTISDTNSFSLNSFSHSVSSPSANSLTIDTAESRVGSVSRALAATYEAQNSGDGPSVTIQKRPRFGWTPCPISNDEFDRHISCNLNLTLGPSTLQANRSPYSAGMPDPHQEFPKSPELKFNDNGKEFHMLVISDGRNGNQGPVTNDVPQDRDLEVSSDFLSANHIAEAMAMRSQIEVQKRLHEQLEVQKALQRRIEGHERYLRKIINEGYSKIIKGDEEKF</sequence>
<dbReference type="KEGG" id="jcu:105630035"/>